<gene>
    <name evidence="2" type="ORF">ANN_01105</name>
</gene>
<evidence type="ECO:0000256" key="1">
    <source>
        <dbReference type="SAM" id="Phobius"/>
    </source>
</evidence>
<sequence length="147" mass="16004">MSSVPAQSGERAEYALGRKALQPKLPNSDCSVVQSNVVPSSLTAQTIRSQQLLSLSGVHPVSSKSDLSYCPPLLLIVVHPSDGDINLAAPVVLFDRSRKDLATLSDDFLFPLQVLVVCCLLLSPTILLMRSLRAGWAYETWKNWLAV</sequence>
<dbReference type="Proteomes" id="UP001148838">
    <property type="component" value="Unassembled WGS sequence"/>
</dbReference>
<protein>
    <submittedName>
        <fullName evidence="2">Uncharacterized protein</fullName>
    </submittedName>
</protein>
<keyword evidence="1" id="KW-0812">Transmembrane</keyword>
<accession>A0ABQ8TV36</accession>
<dbReference type="EMBL" id="JAJSOF020000003">
    <property type="protein sequence ID" value="KAJ4449701.1"/>
    <property type="molecule type" value="Genomic_DNA"/>
</dbReference>
<keyword evidence="1" id="KW-1133">Transmembrane helix</keyword>
<keyword evidence="3" id="KW-1185">Reference proteome</keyword>
<evidence type="ECO:0000313" key="2">
    <source>
        <dbReference type="EMBL" id="KAJ4449701.1"/>
    </source>
</evidence>
<proteinExistence type="predicted"/>
<keyword evidence="1" id="KW-0472">Membrane</keyword>
<evidence type="ECO:0000313" key="3">
    <source>
        <dbReference type="Proteomes" id="UP001148838"/>
    </source>
</evidence>
<reference evidence="2 3" key="1">
    <citation type="journal article" date="2022" name="Allergy">
        <title>Genome assembly and annotation of Periplaneta americana reveal a comprehensive cockroach allergen profile.</title>
        <authorList>
            <person name="Wang L."/>
            <person name="Xiong Q."/>
            <person name="Saelim N."/>
            <person name="Wang L."/>
            <person name="Nong W."/>
            <person name="Wan A.T."/>
            <person name="Shi M."/>
            <person name="Liu X."/>
            <person name="Cao Q."/>
            <person name="Hui J.H.L."/>
            <person name="Sookrung N."/>
            <person name="Leung T.F."/>
            <person name="Tungtrongchitr A."/>
            <person name="Tsui S.K.W."/>
        </authorList>
    </citation>
    <scope>NUCLEOTIDE SEQUENCE [LARGE SCALE GENOMIC DNA]</scope>
    <source>
        <strain evidence="2">PWHHKU_190912</strain>
    </source>
</reference>
<feature type="transmembrane region" description="Helical" evidence="1">
    <location>
        <begin position="108"/>
        <end position="129"/>
    </location>
</feature>
<name>A0ABQ8TV36_PERAM</name>
<comment type="caution">
    <text evidence="2">The sequence shown here is derived from an EMBL/GenBank/DDBJ whole genome shotgun (WGS) entry which is preliminary data.</text>
</comment>
<organism evidence="2 3">
    <name type="scientific">Periplaneta americana</name>
    <name type="common">American cockroach</name>
    <name type="synonym">Blatta americana</name>
    <dbReference type="NCBI Taxonomy" id="6978"/>
    <lineage>
        <taxon>Eukaryota</taxon>
        <taxon>Metazoa</taxon>
        <taxon>Ecdysozoa</taxon>
        <taxon>Arthropoda</taxon>
        <taxon>Hexapoda</taxon>
        <taxon>Insecta</taxon>
        <taxon>Pterygota</taxon>
        <taxon>Neoptera</taxon>
        <taxon>Polyneoptera</taxon>
        <taxon>Dictyoptera</taxon>
        <taxon>Blattodea</taxon>
        <taxon>Blattoidea</taxon>
        <taxon>Blattidae</taxon>
        <taxon>Blattinae</taxon>
        <taxon>Periplaneta</taxon>
    </lineage>
</organism>